<comment type="caution">
    <text evidence="1">The sequence shown here is derived from an EMBL/GenBank/DDBJ whole genome shotgun (WGS) entry which is preliminary data.</text>
</comment>
<organism evidence="1 2">
    <name type="scientific">Dyella jiangningensis</name>
    <dbReference type="NCBI Taxonomy" id="1379159"/>
    <lineage>
        <taxon>Bacteria</taxon>
        <taxon>Pseudomonadati</taxon>
        <taxon>Pseudomonadota</taxon>
        <taxon>Gammaproteobacteria</taxon>
        <taxon>Lysobacterales</taxon>
        <taxon>Rhodanobacteraceae</taxon>
        <taxon>Dyella</taxon>
    </lineage>
</organism>
<dbReference type="RefSeq" id="WP_111984174.1">
    <property type="nucleotide sequence ID" value="NZ_NFZS01000004.1"/>
</dbReference>
<dbReference type="Proteomes" id="UP000248926">
    <property type="component" value="Unassembled WGS sequence"/>
</dbReference>
<keyword evidence="2" id="KW-1185">Reference proteome</keyword>
<name>A0A328P119_9GAMM</name>
<dbReference type="EMBL" id="NFZS01000004">
    <property type="protein sequence ID" value="RAO75709.1"/>
    <property type="molecule type" value="Genomic_DNA"/>
</dbReference>
<protein>
    <submittedName>
        <fullName evidence="1">Uncharacterized protein</fullName>
    </submittedName>
</protein>
<dbReference type="AlphaFoldDB" id="A0A328P119"/>
<accession>A0A328P119</accession>
<dbReference type="OrthoDB" id="5954593at2"/>
<gene>
    <name evidence="1" type="ORF">CA260_16825</name>
</gene>
<sequence>MVIHTLPVKLVVRRGQPPYLAVGIPKSAIRLGRKPRPQTIRWQLQHHGVPGRFNALDDAISPGFLWISPPFPGIFGPPRIGDRGQSITLLDDHNLEEKIGTWYYRLSATIGGVVYRTRFESPYPPRVGPLRSSRMPAATHSGSTAVSPLPPLIFGFDPRTAGNPTIKNR</sequence>
<proteinExistence type="predicted"/>
<reference evidence="1 2" key="1">
    <citation type="journal article" date="2018" name="Genet. Mol. Biol.">
        <title>The genome sequence of Dyella jiangningensis FCAV SCS01 from a lignocellulose-decomposing microbial consortium metagenome reveals potential for biotechnological applications.</title>
        <authorList>
            <person name="Desiderato J.G."/>
            <person name="Alvarenga D.O."/>
            <person name="Constancio M.T.L."/>
            <person name="Alves L.M.C."/>
            <person name="Varani A.M."/>
        </authorList>
    </citation>
    <scope>NUCLEOTIDE SEQUENCE [LARGE SCALE GENOMIC DNA]</scope>
    <source>
        <strain evidence="1 2">FCAV SCS01</strain>
    </source>
</reference>
<evidence type="ECO:0000313" key="2">
    <source>
        <dbReference type="Proteomes" id="UP000248926"/>
    </source>
</evidence>
<evidence type="ECO:0000313" key="1">
    <source>
        <dbReference type="EMBL" id="RAO75709.1"/>
    </source>
</evidence>